<feature type="non-terminal residue" evidence="1">
    <location>
        <position position="1"/>
    </location>
</feature>
<organism evidence="1">
    <name type="scientific">Pararge aegeria</name>
    <name type="common">speckled wood butterfly</name>
    <dbReference type="NCBI Taxonomy" id="116150"/>
    <lineage>
        <taxon>Eukaryota</taxon>
        <taxon>Metazoa</taxon>
        <taxon>Ecdysozoa</taxon>
        <taxon>Arthropoda</taxon>
        <taxon>Hexapoda</taxon>
        <taxon>Insecta</taxon>
        <taxon>Pterygota</taxon>
        <taxon>Neoptera</taxon>
        <taxon>Endopterygota</taxon>
        <taxon>Lepidoptera</taxon>
        <taxon>Glossata</taxon>
        <taxon>Ditrysia</taxon>
        <taxon>Papilionoidea</taxon>
        <taxon>Nymphalidae</taxon>
        <taxon>Satyrinae</taxon>
        <taxon>Satyrini</taxon>
        <taxon>Parargina</taxon>
        <taxon>Pararge</taxon>
    </lineage>
</organism>
<reference evidence="1" key="1">
    <citation type="journal article" date="2013" name="BMC Genomics">
        <title>Unscrambling butterfly oogenesis.</title>
        <authorList>
            <person name="Carter J.M."/>
            <person name="Baker S.C."/>
            <person name="Pink R."/>
            <person name="Carter D.R."/>
            <person name="Collins A."/>
            <person name="Tomlin J."/>
            <person name="Gibbs M."/>
            <person name="Breuker C.J."/>
        </authorList>
    </citation>
    <scope>NUCLEOTIDE SEQUENCE</scope>
    <source>
        <tissue evidence="1">Ovary</tissue>
    </source>
</reference>
<sequence>IRCDCSQALVYKKKIGPKSRALSRSPPSSIRTKFPTSLAYRALATVPAKQHRSDRRSPRSMDVHKLRGHSALYYKYSLFLYVIVDTTI</sequence>
<name>S4NV86_9NEOP</name>
<reference evidence="1" key="2">
    <citation type="submission" date="2013-05" db="EMBL/GenBank/DDBJ databases">
        <authorList>
            <person name="Carter J.-M."/>
            <person name="Baker S.C."/>
            <person name="Pink R."/>
            <person name="Carter D.R.F."/>
            <person name="Collins A."/>
            <person name="Tomlin J."/>
            <person name="Gibbs M."/>
            <person name="Breuker C.J."/>
        </authorList>
    </citation>
    <scope>NUCLEOTIDE SEQUENCE</scope>
    <source>
        <tissue evidence="1">Ovary</tissue>
    </source>
</reference>
<dbReference type="EMBL" id="GAIX01013047">
    <property type="protein sequence ID" value="JAA79513.1"/>
    <property type="molecule type" value="Transcribed_RNA"/>
</dbReference>
<accession>S4NV86</accession>
<protein>
    <submittedName>
        <fullName evidence="1">Uncharacterized protein</fullName>
    </submittedName>
</protein>
<proteinExistence type="predicted"/>
<dbReference type="AlphaFoldDB" id="S4NV86"/>
<evidence type="ECO:0000313" key="1">
    <source>
        <dbReference type="EMBL" id="JAA79513.1"/>
    </source>
</evidence>